<dbReference type="eggNOG" id="KOG1290">
    <property type="taxonomic scope" value="Eukaryota"/>
</dbReference>
<sequence length="296" mass="34456">MINKILKKKSQQNKKDGEKAYSYSSSCSESEGDPEFENYSDAEDFEDYKVDGYHPAYIGETFKDGRYKIIQKLGWGHFSTVWLTEDCSNNGKYVALKIQKSKQSYQESALDEIELLQDLKKMKKILNDKSLKIKIVDFGNACWTHKKFSSTIQTREYRAPEVILGIDYIQNTDVFSLACMIYELITNDYLFKPKKREGTSKSDEHLALMMECLGKFSKQFCLSGSKSREYFNKNGQLLRIKQLIDYPISEILIQEYNMDEQTAIDIEGFLLPMLNYNPKKRVSAKEALEHKWLCQE</sequence>
<feature type="region of interest" description="Disordered" evidence="10">
    <location>
        <begin position="1"/>
        <end position="37"/>
    </location>
</feature>
<dbReference type="GO" id="GO:0005524">
    <property type="term" value="F:ATP binding"/>
    <property type="evidence" value="ECO:0007669"/>
    <property type="project" value="UniProtKB-UniRule"/>
</dbReference>
<evidence type="ECO:0000256" key="4">
    <source>
        <dbReference type="ARBA" id="ARBA00022741"/>
    </source>
</evidence>
<dbReference type="PANTHER" id="PTHR47634:SF9">
    <property type="entry name" value="PROTEIN KINASE DOMAIN-CONTAINING PROTEIN-RELATED"/>
    <property type="match status" value="1"/>
</dbReference>
<dbReference type="GO" id="GO:0000245">
    <property type="term" value="P:spliceosomal complex assembly"/>
    <property type="evidence" value="ECO:0007669"/>
    <property type="project" value="TreeGrafter"/>
</dbReference>
<comment type="catalytic activity">
    <reaction evidence="7">
        <text>L-threonyl-[protein] + ATP = O-phospho-L-threonyl-[protein] + ADP + H(+)</text>
        <dbReference type="Rhea" id="RHEA:46608"/>
        <dbReference type="Rhea" id="RHEA-COMP:11060"/>
        <dbReference type="Rhea" id="RHEA-COMP:11605"/>
        <dbReference type="ChEBI" id="CHEBI:15378"/>
        <dbReference type="ChEBI" id="CHEBI:30013"/>
        <dbReference type="ChEBI" id="CHEBI:30616"/>
        <dbReference type="ChEBI" id="CHEBI:61977"/>
        <dbReference type="ChEBI" id="CHEBI:456216"/>
        <dbReference type="EC" id="2.7.11.1"/>
    </reaction>
</comment>
<dbReference type="AlphaFoldDB" id="G0QLG7"/>
<dbReference type="InterPro" id="IPR017441">
    <property type="entry name" value="Protein_kinase_ATP_BS"/>
</dbReference>
<keyword evidence="2" id="KW-0723">Serine/threonine-protein kinase</keyword>
<dbReference type="GO" id="GO:0050684">
    <property type="term" value="P:regulation of mRNA processing"/>
    <property type="evidence" value="ECO:0007669"/>
    <property type="project" value="TreeGrafter"/>
</dbReference>
<gene>
    <name evidence="12" type="ORF">IMG5_030210</name>
</gene>
<dbReference type="PROSITE" id="PS00107">
    <property type="entry name" value="PROTEIN_KINASE_ATP"/>
    <property type="match status" value="1"/>
</dbReference>
<evidence type="ECO:0000256" key="1">
    <source>
        <dbReference type="ARBA" id="ARBA00012513"/>
    </source>
</evidence>
<dbReference type="GeneID" id="14910129"/>
<comment type="catalytic activity">
    <reaction evidence="8">
        <text>L-seryl-[protein] + ATP = O-phospho-L-seryl-[protein] + ADP + H(+)</text>
        <dbReference type="Rhea" id="RHEA:17989"/>
        <dbReference type="Rhea" id="RHEA-COMP:9863"/>
        <dbReference type="Rhea" id="RHEA-COMP:11604"/>
        <dbReference type="ChEBI" id="CHEBI:15378"/>
        <dbReference type="ChEBI" id="CHEBI:29999"/>
        <dbReference type="ChEBI" id="CHEBI:30616"/>
        <dbReference type="ChEBI" id="CHEBI:83421"/>
        <dbReference type="ChEBI" id="CHEBI:456216"/>
        <dbReference type="EC" id="2.7.11.1"/>
    </reaction>
</comment>
<name>G0QLG7_ICHMU</name>
<dbReference type="Proteomes" id="UP000008983">
    <property type="component" value="Unassembled WGS sequence"/>
</dbReference>
<dbReference type="InterPro" id="IPR051334">
    <property type="entry name" value="SRPK"/>
</dbReference>
<dbReference type="Pfam" id="PF00069">
    <property type="entry name" value="Pkinase"/>
    <property type="match status" value="1"/>
</dbReference>
<dbReference type="GO" id="GO:0106310">
    <property type="term" value="F:protein serine kinase activity"/>
    <property type="evidence" value="ECO:0007669"/>
    <property type="project" value="RHEA"/>
</dbReference>
<organism evidence="12 13">
    <name type="scientific">Ichthyophthirius multifiliis</name>
    <name type="common">White spot disease agent</name>
    <name type="synonym">Ich</name>
    <dbReference type="NCBI Taxonomy" id="5932"/>
    <lineage>
        <taxon>Eukaryota</taxon>
        <taxon>Sar</taxon>
        <taxon>Alveolata</taxon>
        <taxon>Ciliophora</taxon>
        <taxon>Intramacronucleata</taxon>
        <taxon>Oligohymenophorea</taxon>
        <taxon>Hymenostomatida</taxon>
        <taxon>Ophryoglenina</taxon>
        <taxon>Ichthyophthirius</taxon>
    </lineage>
</organism>
<dbReference type="RefSeq" id="XP_004039244.1">
    <property type="nucleotide sequence ID" value="XM_004039196.1"/>
</dbReference>
<proteinExistence type="predicted"/>
<reference evidence="12 13" key="1">
    <citation type="submission" date="2011-07" db="EMBL/GenBank/DDBJ databases">
        <authorList>
            <person name="Coyne R."/>
            <person name="Brami D."/>
            <person name="Johnson J."/>
            <person name="Hostetler J."/>
            <person name="Hannick L."/>
            <person name="Clark T."/>
            <person name="Cassidy-Hanley D."/>
            <person name="Inman J."/>
        </authorList>
    </citation>
    <scope>NUCLEOTIDE SEQUENCE [LARGE SCALE GENOMIC DNA]</scope>
    <source>
        <strain evidence="12 13">G5</strain>
    </source>
</reference>
<evidence type="ECO:0000256" key="10">
    <source>
        <dbReference type="SAM" id="MobiDB-lite"/>
    </source>
</evidence>
<feature type="domain" description="Protein kinase" evidence="11">
    <location>
        <begin position="1"/>
        <end position="293"/>
    </location>
</feature>
<dbReference type="EC" id="2.7.11.1" evidence="1"/>
<feature type="binding site" evidence="9">
    <location>
        <position position="97"/>
    </location>
    <ligand>
        <name>ATP</name>
        <dbReference type="ChEBI" id="CHEBI:30616"/>
    </ligand>
</feature>
<dbReference type="STRING" id="857967.G0QLG7"/>
<dbReference type="PROSITE" id="PS50011">
    <property type="entry name" value="PROTEIN_KINASE_DOM"/>
    <property type="match status" value="1"/>
</dbReference>
<dbReference type="FunFam" id="1.10.510.10:FF:000275">
    <property type="entry name" value="SRSF protein kinase 2 isoform X3"/>
    <property type="match status" value="1"/>
</dbReference>
<evidence type="ECO:0000256" key="8">
    <source>
        <dbReference type="ARBA" id="ARBA00048679"/>
    </source>
</evidence>
<dbReference type="SUPFAM" id="SSF56112">
    <property type="entry name" value="Protein kinase-like (PK-like)"/>
    <property type="match status" value="1"/>
</dbReference>
<keyword evidence="3 12" id="KW-0808">Transferase</keyword>
<dbReference type="InParanoid" id="G0QLG7"/>
<protein>
    <recommendedName>
        <fullName evidence="1">non-specific serine/threonine protein kinase</fullName>
        <ecNumber evidence="1">2.7.11.1</ecNumber>
    </recommendedName>
</protein>
<keyword evidence="13" id="KW-1185">Reference proteome</keyword>
<evidence type="ECO:0000256" key="5">
    <source>
        <dbReference type="ARBA" id="ARBA00022777"/>
    </source>
</evidence>
<keyword evidence="6 9" id="KW-0067">ATP-binding</keyword>
<dbReference type="EMBL" id="GL983255">
    <property type="protein sequence ID" value="EGR33940.1"/>
    <property type="molecule type" value="Genomic_DNA"/>
</dbReference>
<evidence type="ECO:0000313" key="13">
    <source>
        <dbReference type="Proteomes" id="UP000008983"/>
    </source>
</evidence>
<evidence type="ECO:0000256" key="6">
    <source>
        <dbReference type="ARBA" id="ARBA00022840"/>
    </source>
</evidence>
<feature type="compositionally biased region" description="Basic residues" evidence="10">
    <location>
        <begin position="1"/>
        <end position="12"/>
    </location>
</feature>
<dbReference type="OrthoDB" id="2649at2759"/>
<evidence type="ECO:0000259" key="11">
    <source>
        <dbReference type="PROSITE" id="PS50011"/>
    </source>
</evidence>
<evidence type="ECO:0000256" key="2">
    <source>
        <dbReference type="ARBA" id="ARBA00022527"/>
    </source>
</evidence>
<dbReference type="OMA" id="LKPDDMP"/>
<accession>G0QLG7</accession>
<dbReference type="GO" id="GO:0004674">
    <property type="term" value="F:protein serine/threonine kinase activity"/>
    <property type="evidence" value="ECO:0007669"/>
    <property type="project" value="UniProtKB-KW"/>
</dbReference>
<evidence type="ECO:0000256" key="7">
    <source>
        <dbReference type="ARBA" id="ARBA00047899"/>
    </source>
</evidence>
<dbReference type="PANTHER" id="PTHR47634">
    <property type="entry name" value="PROTEIN KINASE DOMAIN-CONTAINING PROTEIN-RELATED"/>
    <property type="match status" value="1"/>
</dbReference>
<dbReference type="Gene3D" id="1.10.510.10">
    <property type="entry name" value="Transferase(Phosphotransferase) domain 1"/>
    <property type="match status" value="1"/>
</dbReference>
<evidence type="ECO:0000256" key="9">
    <source>
        <dbReference type="PROSITE-ProRule" id="PRU10141"/>
    </source>
</evidence>
<dbReference type="Gene3D" id="3.30.200.20">
    <property type="entry name" value="Phosphorylase Kinase, domain 1"/>
    <property type="match status" value="1"/>
</dbReference>
<keyword evidence="4 9" id="KW-0547">Nucleotide-binding</keyword>
<dbReference type="SMART" id="SM00220">
    <property type="entry name" value="S_TKc"/>
    <property type="match status" value="1"/>
</dbReference>
<evidence type="ECO:0000256" key="3">
    <source>
        <dbReference type="ARBA" id="ARBA00022679"/>
    </source>
</evidence>
<evidence type="ECO:0000313" key="12">
    <source>
        <dbReference type="EMBL" id="EGR33940.1"/>
    </source>
</evidence>
<dbReference type="InterPro" id="IPR011009">
    <property type="entry name" value="Kinase-like_dom_sf"/>
</dbReference>
<dbReference type="InterPro" id="IPR000719">
    <property type="entry name" value="Prot_kinase_dom"/>
</dbReference>
<keyword evidence="5 12" id="KW-0418">Kinase</keyword>